<accession>A0A0P7Y8P2</accession>
<dbReference type="PRINTS" id="PR02002">
    <property type="entry name" value="INSLNLIKEGF"/>
</dbReference>
<dbReference type="GO" id="GO:0005179">
    <property type="term" value="F:hormone activity"/>
    <property type="evidence" value="ECO:0007669"/>
    <property type="project" value="InterPro"/>
</dbReference>
<evidence type="ECO:0000256" key="5">
    <source>
        <dbReference type="ARBA" id="ARBA00023030"/>
    </source>
</evidence>
<dbReference type="AlphaFoldDB" id="A0A0P7Y8P2"/>
<dbReference type="InterPro" id="IPR022352">
    <property type="entry name" value="Ins/IGF/rlx"/>
</dbReference>
<dbReference type="STRING" id="113540.ENSSFOP00015072434"/>
<evidence type="ECO:0000256" key="6">
    <source>
        <dbReference type="ARBA" id="ARBA00023157"/>
    </source>
</evidence>
<dbReference type="SMART" id="SM00078">
    <property type="entry name" value="IlGF"/>
    <property type="match status" value="1"/>
</dbReference>
<dbReference type="InterPro" id="IPR036438">
    <property type="entry name" value="Insulin-like_sf"/>
</dbReference>
<protein>
    <recommendedName>
        <fullName evidence="7">Insulin-like growth factor 2</fullName>
    </recommendedName>
    <alternativeName>
        <fullName evidence="8">Insulin-like growth factor II</fullName>
    </alternativeName>
</protein>
<evidence type="ECO:0000256" key="2">
    <source>
        <dbReference type="ARBA" id="ARBA00009034"/>
    </source>
</evidence>
<evidence type="ECO:0000259" key="11">
    <source>
        <dbReference type="SMART" id="SM00078"/>
    </source>
</evidence>
<evidence type="ECO:0000313" key="12">
    <source>
        <dbReference type="EMBL" id="KPP62028.1"/>
    </source>
</evidence>
<evidence type="ECO:0000256" key="10">
    <source>
        <dbReference type="RuleBase" id="RU000406"/>
    </source>
</evidence>
<evidence type="ECO:0000256" key="1">
    <source>
        <dbReference type="ARBA" id="ARBA00004613"/>
    </source>
</evidence>
<dbReference type="GO" id="GO:0045944">
    <property type="term" value="P:positive regulation of transcription by RNA polymerase II"/>
    <property type="evidence" value="ECO:0007669"/>
    <property type="project" value="TreeGrafter"/>
</dbReference>
<dbReference type="InterPro" id="IPR022350">
    <property type="entry name" value="IGF-1/2"/>
</dbReference>
<keyword evidence="4" id="KW-0732">Signal</keyword>
<dbReference type="GO" id="GO:0051147">
    <property type="term" value="P:regulation of muscle cell differentiation"/>
    <property type="evidence" value="ECO:0007669"/>
    <property type="project" value="TreeGrafter"/>
</dbReference>
<dbReference type="InterPro" id="IPR022353">
    <property type="entry name" value="Insulin_CS"/>
</dbReference>
<dbReference type="EMBL" id="JARO02009042">
    <property type="protein sequence ID" value="KPP62028.1"/>
    <property type="molecule type" value="Genomic_DNA"/>
</dbReference>
<organism evidence="12 13">
    <name type="scientific">Scleropages formosus</name>
    <name type="common">Asian bonytongue</name>
    <name type="synonym">Osteoglossum formosum</name>
    <dbReference type="NCBI Taxonomy" id="113540"/>
    <lineage>
        <taxon>Eukaryota</taxon>
        <taxon>Metazoa</taxon>
        <taxon>Chordata</taxon>
        <taxon>Craniata</taxon>
        <taxon>Vertebrata</taxon>
        <taxon>Euteleostomi</taxon>
        <taxon>Actinopterygii</taxon>
        <taxon>Neopterygii</taxon>
        <taxon>Teleostei</taxon>
        <taxon>Osteoglossocephala</taxon>
        <taxon>Osteoglossomorpha</taxon>
        <taxon>Osteoglossiformes</taxon>
        <taxon>Osteoglossidae</taxon>
        <taxon>Scleropages</taxon>
    </lineage>
</organism>
<dbReference type="GO" id="GO:0005615">
    <property type="term" value="C:extracellular space"/>
    <property type="evidence" value="ECO:0007669"/>
    <property type="project" value="InterPro"/>
</dbReference>
<dbReference type="PROSITE" id="PS00262">
    <property type="entry name" value="INSULIN"/>
    <property type="match status" value="1"/>
</dbReference>
<keyword evidence="6 9" id="KW-1015">Disulfide bond</keyword>
<reference evidence="12 13" key="1">
    <citation type="submission" date="2015-08" db="EMBL/GenBank/DDBJ databases">
        <title>The genome of the Asian arowana (Scleropages formosus).</title>
        <authorList>
            <person name="Tan M.H."/>
            <person name="Gan H.M."/>
            <person name="Croft L.J."/>
            <person name="Austin C.M."/>
        </authorList>
    </citation>
    <scope>NUCLEOTIDE SEQUENCE [LARGE SCALE GENOMIC DNA]</scope>
    <source>
        <strain evidence="12">Aro1</strain>
    </source>
</reference>
<dbReference type="FunFam" id="1.10.100.10:FF:000002">
    <property type="entry name" value="Insulin-like growth factor II preproprotein"/>
    <property type="match status" value="1"/>
</dbReference>
<dbReference type="Gene3D" id="1.10.100.10">
    <property type="entry name" value="Insulin-like"/>
    <property type="match status" value="1"/>
</dbReference>
<dbReference type="GO" id="GO:0043410">
    <property type="term" value="P:positive regulation of MAPK cascade"/>
    <property type="evidence" value="ECO:0007669"/>
    <property type="project" value="TreeGrafter"/>
</dbReference>
<comment type="caution">
    <text evidence="12">The sequence shown here is derived from an EMBL/GenBank/DDBJ whole genome shotgun (WGS) entry which is preliminary data.</text>
</comment>
<comment type="similarity">
    <text evidence="2 10">Belongs to the insulin family.</text>
</comment>
<feature type="disulfide bond" evidence="9">
    <location>
        <begin position="164"/>
        <end position="169"/>
    </location>
</feature>
<dbReference type="GO" id="GO:0008083">
    <property type="term" value="F:growth factor activity"/>
    <property type="evidence" value="ECO:0007669"/>
    <property type="project" value="UniProtKB-KW"/>
</dbReference>
<evidence type="ECO:0000313" key="13">
    <source>
        <dbReference type="Proteomes" id="UP000034805"/>
    </source>
</evidence>
<dbReference type="CDD" id="cd04368">
    <property type="entry name" value="IlGF"/>
    <property type="match status" value="1"/>
</dbReference>
<feature type="domain" description="Insulin-like" evidence="11">
    <location>
        <begin position="122"/>
        <end position="178"/>
    </location>
</feature>
<keyword evidence="3 10" id="KW-0964">Secreted</keyword>
<dbReference type="PANTHER" id="PTHR46886:SF1">
    <property type="entry name" value="INSULIN-LIKE GROWTH FACTOR II"/>
    <property type="match status" value="1"/>
</dbReference>
<dbReference type="GO" id="GO:1905564">
    <property type="term" value="P:positive regulation of vascular endothelial cell proliferation"/>
    <property type="evidence" value="ECO:0007669"/>
    <property type="project" value="TreeGrafter"/>
</dbReference>
<dbReference type="GO" id="GO:0005159">
    <property type="term" value="F:insulin-like growth factor receptor binding"/>
    <property type="evidence" value="ECO:0007669"/>
    <property type="project" value="TreeGrafter"/>
</dbReference>
<feature type="disulfide bond" evidence="9">
    <location>
        <begin position="125"/>
        <end position="165"/>
    </location>
</feature>
<dbReference type="PANTHER" id="PTHR46886">
    <property type="entry name" value="INSULIN-LIKE GROWTH FACTOR II"/>
    <property type="match status" value="1"/>
</dbReference>
<dbReference type="Pfam" id="PF00049">
    <property type="entry name" value="Insulin"/>
    <property type="match status" value="1"/>
</dbReference>
<feature type="non-terminal residue" evidence="12">
    <location>
        <position position="204"/>
    </location>
</feature>
<dbReference type="SUPFAM" id="SSF56994">
    <property type="entry name" value="Insulin-like"/>
    <property type="match status" value="1"/>
</dbReference>
<dbReference type="SMR" id="A0A0P7Y8P2"/>
<dbReference type="GO" id="GO:0043539">
    <property type="term" value="F:protein serine/threonine kinase activator activity"/>
    <property type="evidence" value="ECO:0007669"/>
    <property type="project" value="TreeGrafter"/>
</dbReference>
<dbReference type="InterPro" id="IPR022334">
    <property type="entry name" value="IGF2"/>
</dbReference>
<dbReference type="PRINTS" id="PR00276">
    <property type="entry name" value="INSULINFAMLY"/>
</dbReference>
<dbReference type="Proteomes" id="UP000034805">
    <property type="component" value="Unassembled WGS sequence"/>
</dbReference>
<dbReference type="GO" id="GO:0042104">
    <property type="term" value="P:positive regulation of activated T cell proliferation"/>
    <property type="evidence" value="ECO:0007669"/>
    <property type="project" value="TreeGrafter"/>
</dbReference>
<dbReference type="PRINTS" id="PR02006">
    <property type="entry name" value="INSLNLIKEGF2"/>
</dbReference>
<evidence type="ECO:0000256" key="9">
    <source>
        <dbReference type="PIRSR" id="PIRSR622350-50"/>
    </source>
</evidence>
<evidence type="ECO:0000256" key="4">
    <source>
        <dbReference type="ARBA" id="ARBA00022729"/>
    </source>
</evidence>
<sequence length="204" mass="22172">MKVSRPGPLRDVRTLGSFWKKSAAACLVSGAQLSCAFLAVEKCCCLGSGRGRVVRERGTRRAARRCVERAPLEVREVDGYVTLSVETRRDGAPSSRICPDLAAVRPDAWGPRGAALAGASAETLCGGELVDALQFVCEDRGFYFSRPTSRSNSRRSQKGIVEECCFQSCDLQLLEQYCAKPAKSERDVSATSYQAVPVLPTFNK</sequence>
<feature type="disulfide bond" evidence="9">
    <location>
        <begin position="137"/>
        <end position="178"/>
    </location>
</feature>
<gene>
    <name evidence="12" type="ORF">Z043_119816</name>
</gene>
<comment type="subcellular location">
    <subcellularLocation>
        <location evidence="1 10">Secreted</location>
    </subcellularLocation>
</comment>
<evidence type="ECO:0000256" key="3">
    <source>
        <dbReference type="ARBA" id="ARBA00022525"/>
    </source>
</evidence>
<proteinExistence type="inferred from homology"/>
<evidence type="ECO:0000256" key="7">
    <source>
        <dbReference type="ARBA" id="ARBA00049761"/>
    </source>
</evidence>
<keyword evidence="5" id="KW-0339">Growth factor</keyword>
<evidence type="ECO:0000256" key="8">
    <source>
        <dbReference type="ARBA" id="ARBA00049823"/>
    </source>
</evidence>
<dbReference type="GO" id="GO:0046628">
    <property type="term" value="P:positive regulation of insulin receptor signaling pathway"/>
    <property type="evidence" value="ECO:0007669"/>
    <property type="project" value="TreeGrafter"/>
</dbReference>
<dbReference type="InterPro" id="IPR016179">
    <property type="entry name" value="Insulin-like"/>
</dbReference>
<name>A0A0P7Y8P2_SCLFO</name>